<dbReference type="Ensembl" id="ENSPKIT00000019523.1">
    <property type="protein sequence ID" value="ENSPKIP00000038531.1"/>
    <property type="gene ID" value="ENSPKIG00000016178.1"/>
</dbReference>
<keyword evidence="8" id="KW-0521">NADP</keyword>
<evidence type="ECO:0000256" key="6">
    <source>
        <dbReference type="ARBA" id="ARBA00022563"/>
    </source>
</evidence>
<keyword evidence="15" id="KW-1185">Reference proteome</keyword>
<dbReference type="GO" id="GO:0035999">
    <property type="term" value="P:tetrahydrofolate interconversion"/>
    <property type="evidence" value="ECO:0007669"/>
    <property type="project" value="TreeGrafter"/>
</dbReference>
<dbReference type="InterPro" id="IPR020631">
    <property type="entry name" value="THF_DH/CycHdrlase_NAD-bd_dom"/>
</dbReference>
<evidence type="ECO:0000313" key="15">
    <source>
        <dbReference type="Proteomes" id="UP000261540"/>
    </source>
</evidence>
<dbReference type="PROSITE" id="PS00767">
    <property type="entry name" value="THF_DHG_CYH_2"/>
    <property type="match status" value="1"/>
</dbReference>
<evidence type="ECO:0000256" key="3">
    <source>
        <dbReference type="ARBA" id="ARBA00012776"/>
    </source>
</evidence>
<keyword evidence="9" id="KW-0560">Oxidoreductase</keyword>
<dbReference type="InterPro" id="IPR036291">
    <property type="entry name" value="NAD(P)-bd_dom_sf"/>
</dbReference>
<evidence type="ECO:0000256" key="7">
    <source>
        <dbReference type="ARBA" id="ARBA00022801"/>
    </source>
</evidence>
<evidence type="ECO:0000259" key="12">
    <source>
        <dbReference type="Pfam" id="PF00763"/>
    </source>
</evidence>
<dbReference type="FunFam" id="3.40.50.720:FF:000006">
    <property type="entry name" value="Bifunctional protein FolD"/>
    <property type="match status" value="1"/>
</dbReference>
<evidence type="ECO:0000256" key="11">
    <source>
        <dbReference type="ARBA" id="ARBA00036357"/>
    </source>
</evidence>
<dbReference type="GO" id="GO:0004477">
    <property type="term" value="F:methenyltetrahydrofolate cyclohydrolase activity"/>
    <property type="evidence" value="ECO:0007669"/>
    <property type="project" value="UniProtKB-EC"/>
</dbReference>
<dbReference type="GO" id="GO:0004488">
    <property type="term" value="F:methylenetetrahydrofolate dehydrogenase (NADP+) activity"/>
    <property type="evidence" value="ECO:0007669"/>
    <property type="project" value="UniProtKB-EC"/>
</dbReference>
<organism evidence="14 15">
    <name type="scientific">Paramormyrops kingsleyae</name>
    <dbReference type="NCBI Taxonomy" id="1676925"/>
    <lineage>
        <taxon>Eukaryota</taxon>
        <taxon>Metazoa</taxon>
        <taxon>Chordata</taxon>
        <taxon>Craniata</taxon>
        <taxon>Vertebrata</taxon>
        <taxon>Euteleostomi</taxon>
        <taxon>Actinopterygii</taxon>
        <taxon>Neopterygii</taxon>
        <taxon>Teleostei</taxon>
        <taxon>Osteoglossocephala</taxon>
        <taxon>Osteoglossomorpha</taxon>
        <taxon>Osteoglossiformes</taxon>
        <taxon>Mormyridae</taxon>
        <taxon>Paramormyrops</taxon>
    </lineage>
</organism>
<proteinExistence type="predicted"/>
<comment type="pathway">
    <text evidence="1">One-carbon metabolism; tetrahydrofolate interconversion.</text>
</comment>
<reference evidence="14" key="1">
    <citation type="submission" date="2025-08" db="UniProtKB">
        <authorList>
            <consortium name="Ensembl"/>
        </authorList>
    </citation>
    <scope>IDENTIFICATION</scope>
</reference>
<evidence type="ECO:0000256" key="8">
    <source>
        <dbReference type="ARBA" id="ARBA00022857"/>
    </source>
</evidence>
<dbReference type="EC" id="3.5.4.9" evidence="3"/>
<feature type="domain" description="Tetrahydrofolate dehydrogenase/cyclohydrolase NAD(P)-binding" evidence="13">
    <location>
        <begin position="114"/>
        <end position="251"/>
    </location>
</feature>
<evidence type="ECO:0000256" key="2">
    <source>
        <dbReference type="ARBA" id="ARBA00011738"/>
    </source>
</evidence>
<sequence>MGEVLPEVGVETPDRGFHQMFPADPHYTLGPTRPVSFTSLLTPFLLPQVLRGISAVNRNPLVHGLIVQLPLDSMNPIDTEKVINAVNPEKDVDGLTHINAGKLSRGDLRSCFIPCTPSGCMELIRQAGVPVVGKNALVVGRSKIVGAPMHDLLLWNHATTIIYLPLFLSSQVSRADILVVAAGKPEIVKGEWVKVGGLVIDCGINHIPGKRLLGDVHQPSALQRAAFITPVPGGVGPMTVAMLMEVFLHSVTVHTSTYNSDRLWRSLGSH</sequence>
<dbReference type="InterPro" id="IPR020867">
    <property type="entry name" value="THF_DH/CycHdrlase_CS"/>
</dbReference>
<dbReference type="PANTHER" id="PTHR48099:SF1">
    <property type="entry name" value="C-1-TETRAHYDROFOLATE SYNTHASE, CYTOPLASMIC"/>
    <property type="match status" value="1"/>
</dbReference>
<evidence type="ECO:0000256" key="9">
    <source>
        <dbReference type="ARBA" id="ARBA00023002"/>
    </source>
</evidence>
<comment type="catalytic activity">
    <reaction evidence="11">
        <text>(6R)-5,10-methenyltetrahydrofolate + H2O = (6R)-10-formyltetrahydrofolate + H(+)</text>
        <dbReference type="Rhea" id="RHEA:23700"/>
        <dbReference type="ChEBI" id="CHEBI:15377"/>
        <dbReference type="ChEBI" id="CHEBI:15378"/>
        <dbReference type="ChEBI" id="CHEBI:57455"/>
        <dbReference type="ChEBI" id="CHEBI:195366"/>
        <dbReference type="EC" id="3.5.4.9"/>
    </reaction>
</comment>
<dbReference type="SUPFAM" id="SSF51735">
    <property type="entry name" value="NAD(P)-binding Rossmann-fold domains"/>
    <property type="match status" value="1"/>
</dbReference>
<dbReference type="Proteomes" id="UP000261540">
    <property type="component" value="Unplaced"/>
</dbReference>
<dbReference type="Gene3D" id="3.40.50.720">
    <property type="entry name" value="NAD(P)-binding Rossmann-like Domain"/>
    <property type="match status" value="1"/>
</dbReference>
<dbReference type="AlphaFoldDB" id="A0A3B3T8B5"/>
<dbReference type="PANTHER" id="PTHR48099">
    <property type="entry name" value="C-1-TETRAHYDROFOLATE SYNTHASE, CYTOPLASMIC-RELATED"/>
    <property type="match status" value="1"/>
</dbReference>
<dbReference type="GeneTree" id="ENSGT00940000154746"/>
<dbReference type="Gene3D" id="3.40.50.10860">
    <property type="entry name" value="Leucine Dehydrogenase, chain A, domain 1"/>
    <property type="match status" value="1"/>
</dbReference>
<keyword evidence="10" id="KW-0511">Multifunctional enzyme</keyword>
<dbReference type="InterPro" id="IPR046346">
    <property type="entry name" value="Aminoacid_DH-like_N_sf"/>
</dbReference>
<reference evidence="14" key="2">
    <citation type="submission" date="2025-09" db="UniProtKB">
        <authorList>
            <consortium name="Ensembl"/>
        </authorList>
    </citation>
    <scope>IDENTIFICATION</scope>
</reference>
<dbReference type="CDD" id="cd01080">
    <property type="entry name" value="NAD_bind_m-THF_DH_Cyclohyd"/>
    <property type="match status" value="1"/>
</dbReference>
<dbReference type="Pfam" id="PF02882">
    <property type="entry name" value="THF_DHG_CYH_C"/>
    <property type="match status" value="1"/>
</dbReference>
<keyword evidence="6" id="KW-0554">One-carbon metabolism</keyword>
<protein>
    <recommendedName>
        <fullName evidence="5">C-1-tetrahydrofolate synthase, cytoplasmic</fullName>
        <ecNumber evidence="4">1.5.1.5</ecNumber>
        <ecNumber evidence="3">3.5.4.9</ecNumber>
    </recommendedName>
</protein>
<dbReference type="PRINTS" id="PR00085">
    <property type="entry name" value="THFDHDRGNASE"/>
</dbReference>
<feature type="domain" description="Tetrahydrofolate dehydrogenase/cyclohydrolase catalytic" evidence="12">
    <location>
        <begin position="48"/>
        <end position="93"/>
    </location>
</feature>
<dbReference type="EC" id="1.5.1.5" evidence="4"/>
<dbReference type="Pfam" id="PF00763">
    <property type="entry name" value="THF_DHG_CYH"/>
    <property type="match status" value="1"/>
</dbReference>
<accession>A0A3B3T8B5</accession>
<dbReference type="InterPro" id="IPR000672">
    <property type="entry name" value="THF_DH/CycHdrlase"/>
</dbReference>
<evidence type="ECO:0000256" key="10">
    <source>
        <dbReference type="ARBA" id="ARBA00023268"/>
    </source>
</evidence>
<evidence type="ECO:0000259" key="13">
    <source>
        <dbReference type="Pfam" id="PF02882"/>
    </source>
</evidence>
<keyword evidence="7" id="KW-0378">Hydrolase</keyword>
<comment type="subunit">
    <text evidence="2">Homodimer.</text>
</comment>
<evidence type="ECO:0000313" key="14">
    <source>
        <dbReference type="Ensembl" id="ENSPKIP00000038531.1"/>
    </source>
</evidence>
<dbReference type="SUPFAM" id="SSF53223">
    <property type="entry name" value="Aminoacid dehydrogenase-like, N-terminal domain"/>
    <property type="match status" value="1"/>
</dbReference>
<dbReference type="GO" id="GO:0005829">
    <property type="term" value="C:cytosol"/>
    <property type="evidence" value="ECO:0007669"/>
    <property type="project" value="TreeGrafter"/>
</dbReference>
<dbReference type="InterPro" id="IPR020630">
    <property type="entry name" value="THF_DH/CycHdrlase_cat_dom"/>
</dbReference>
<evidence type="ECO:0000256" key="4">
    <source>
        <dbReference type="ARBA" id="ARBA00012859"/>
    </source>
</evidence>
<evidence type="ECO:0000256" key="1">
    <source>
        <dbReference type="ARBA" id="ARBA00004777"/>
    </source>
</evidence>
<name>A0A3B3T8B5_9TELE</name>
<evidence type="ECO:0000256" key="5">
    <source>
        <dbReference type="ARBA" id="ARBA00017592"/>
    </source>
</evidence>